<organism evidence="3 4">
    <name type="scientific">Hibiscus sabdariffa</name>
    <name type="common">roselle</name>
    <dbReference type="NCBI Taxonomy" id="183260"/>
    <lineage>
        <taxon>Eukaryota</taxon>
        <taxon>Viridiplantae</taxon>
        <taxon>Streptophyta</taxon>
        <taxon>Embryophyta</taxon>
        <taxon>Tracheophyta</taxon>
        <taxon>Spermatophyta</taxon>
        <taxon>Magnoliopsida</taxon>
        <taxon>eudicotyledons</taxon>
        <taxon>Gunneridae</taxon>
        <taxon>Pentapetalae</taxon>
        <taxon>rosids</taxon>
        <taxon>malvids</taxon>
        <taxon>Malvales</taxon>
        <taxon>Malvaceae</taxon>
        <taxon>Malvoideae</taxon>
        <taxon>Hibiscus</taxon>
    </lineage>
</organism>
<dbReference type="Proteomes" id="UP001472677">
    <property type="component" value="Unassembled WGS sequence"/>
</dbReference>
<dbReference type="PANTHER" id="PTHR33098:SF36">
    <property type="entry name" value="HYDROXYPROLINE-RICH GLYCOPROTEIN FAMILY PROTEIN"/>
    <property type="match status" value="1"/>
</dbReference>
<reference evidence="3 4" key="1">
    <citation type="journal article" date="2024" name="G3 (Bethesda)">
        <title>Genome assembly of Hibiscus sabdariffa L. provides insights into metabolisms of medicinal natural products.</title>
        <authorList>
            <person name="Kim T."/>
        </authorList>
    </citation>
    <scope>NUCLEOTIDE SEQUENCE [LARGE SCALE GENOMIC DNA]</scope>
    <source>
        <strain evidence="3">TK-2024</strain>
        <tissue evidence="3">Old leaves</tissue>
    </source>
</reference>
<feature type="compositionally biased region" description="Basic and acidic residues" evidence="1">
    <location>
        <begin position="188"/>
        <end position="198"/>
    </location>
</feature>
<keyword evidence="2" id="KW-1133">Transmembrane helix</keyword>
<keyword evidence="2" id="KW-0472">Membrane</keyword>
<feature type="region of interest" description="Disordered" evidence="1">
    <location>
        <begin position="183"/>
        <end position="420"/>
    </location>
</feature>
<proteinExistence type="predicted"/>
<accession>A0ABR2F9A8</accession>
<feature type="compositionally biased region" description="Pro residues" evidence="1">
    <location>
        <begin position="261"/>
        <end position="273"/>
    </location>
</feature>
<dbReference type="EMBL" id="JBBPBM010000007">
    <property type="protein sequence ID" value="KAK8574908.1"/>
    <property type="molecule type" value="Genomic_DNA"/>
</dbReference>
<feature type="compositionally biased region" description="Pro residues" evidence="1">
    <location>
        <begin position="326"/>
        <end position="345"/>
    </location>
</feature>
<evidence type="ECO:0000256" key="1">
    <source>
        <dbReference type="SAM" id="MobiDB-lite"/>
    </source>
</evidence>
<protein>
    <recommendedName>
        <fullName evidence="5">Hydroxyproline-rich glycoprotein family protein</fullName>
    </recommendedName>
</protein>
<feature type="transmembrane region" description="Helical" evidence="2">
    <location>
        <begin position="69"/>
        <end position="88"/>
    </location>
</feature>
<feature type="compositionally biased region" description="Pro residues" evidence="1">
    <location>
        <begin position="405"/>
        <end position="417"/>
    </location>
</feature>
<feature type="compositionally biased region" description="Basic and acidic residues" evidence="1">
    <location>
        <begin position="275"/>
        <end position="287"/>
    </location>
</feature>
<comment type="caution">
    <text evidence="3">The sequence shown here is derived from an EMBL/GenBank/DDBJ whole genome shotgun (WGS) entry which is preliminary data.</text>
</comment>
<feature type="compositionally biased region" description="Basic residues" evidence="1">
    <location>
        <begin position="354"/>
        <end position="363"/>
    </location>
</feature>
<feature type="transmembrane region" description="Helical" evidence="2">
    <location>
        <begin position="24"/>
        <end position="48"/>
    </location>
</feature>
<feature type="compositionally biased region" description="Pro residues" evidence="1">
    <location>
        <begin position="206"/>
        <end position="216"/>
    </location>
</feature>
<evidence type="ECO:0000313" key="3">
    <source>
        <dbReference type="EMBL" id="KAK8574908.1"/>
    </source>
</evidence>
<feature type="compositionally biased region" description="Basic and acidic residues" evidence="1">
    <location>
        <begin position="309"/>
        <end position="319"/>
    </location>
</feature>
<evidence type="ECO:0000256" key="2">
    <source>
        <dbReference type="SAM" id="Phobius"/>
    </source>
</evidence>
<sequence length="491" mass="54816">MEEGDGTAPFWLQTSENRRRPSSFFLNTGILMILLSVIALGFVLFIVPSFLSLTSKIFKPQLVKKSWDSLNLVLVLFAIICGFLSNAGSKSSNDNNTVPTTYEDYSFPNDAPTPKHVPAPAQWSEYDHHSSSSDRSWTAYNALQRLKSSSSYPDLRRESSWMMNGDDRWRFYDDTHLYKYYTSSKSRPQNDEDTKDIAVDTGRTTQPPPQSSPPQLPKVARRKPRRTIYEDAKAKERGERKEVVLSGMKIKHSLPLDRSPPSKPPPPPPPPPTGRQEKRSSKGKKETGGGGGTKEFLISLRRKKKKERQRSVENLEEFFRLSTLPLYPPPSPPPPPPPPPPPLPPFYQSIFSSKKSKGRKHHSMIPPSPPSSLVVNPQKPPLSVEINNANNVEESMESGNESPINPIPPPPPPPPFKLRPWKFEVQGDFVSIDSPDSDDGNKMGEMGGALFCGSPDVNRKADNFIARFRAGLTLEKINSVRGRSNLGPTTL</sequence>
<keyword evidence="4" id="KW-1185">Reference proteome</keyword>
<gene>
    <name evidence="3" type="ORF">V6N12_062585</name>
</gene>
<dbReference type="PANTHER" id="PTHR33098">
    <property type="entry name" value="COTTON FIBER (DUF761)"/>
    <property type="match status" value="1"/>
</dbReference>
<evidence type="ECO:0008006" key="5">
    <source>
        <dbReference type="Google" id="ProtNLM"/>
    </source>
</evidence>
<feature type="compositionally biased region" description="Polar residues" evidence="1">
    <location>
        <begin position="385"/>
        <end position="402"/>
    </location>
</feature>
<name>A0ABR2F9A8_9ROSI</name>
<evidence type="ECO:0000313" key="4">
    <source>
        <dbReference type="Proteomes" id="UP001472677"/>
    </source>
</evidence>
<dbReference type="InterPro" id="IPR008480">
    <property type="entry name" value="DUF761_pln"/>
</dbReference>
<feature type="compositionally biased region" description="Basic and acidic residues" evidence="1">
    <location>
        <begin position="227"/>
        <end position="243"/>
    </location>
</feature>
<dbReference type="Pfam" id="PF05553">
    <property type="entry name" value="DUF761"/>
    <property type="match status" value="1"/>
</dbReference>
<keyword evidence="2" id="KW-0812">Transmembrane</keyword>